<keyword evidence="3" id="KW-0479">Metal-binding</keyword>
<reference evidence="8 9" key="1">
    <citation type="submission" date="2023-08" db="EMBL/GenBank/DDBJ databases">
        <title>Black Yeasts Isolated from many extreme environments.</title>
        <authorList>
            <person name="Coleine C."/>
            <person name="Stajich J.E."/>
            <person name="Selbmann L."/>
        </authorList>
    </citation>
    <scope>NUCLEOTIDE SEQUENCE [LARGE SCALE GENOMIC DNA]</scope>
    <source>
        <strain evidence="8 9">CCFEE 5910</strain>
    </source>
</reference>
<evidence type="ECO:0000256" key="4">
    <source>
        <dbReference type="ARBA" id="ARBA00022801"/>
    </source>
</evidence>
<dbReference type="GO" id="GO:0005509">
    <property type="term" value="F:calcium ion binding"/>
    <property type="evidence" value="ECO:0007669"/>
    <property type="project" value="InterPro"/>
</dbReference>
<dbReference type="Gene3D" id="2.60.40.1180">
    <property type="entry name" value="Golgi alpha-mannosidase II"/>
    <property type="match status" value="1"/>
</dbReference>
<dbReference type="Pfam" id="PF00128">
    <property type="entry name" value="Alpha-amylase"/>
    <property type="match status" value="1"/>
</dbReference>
<evidence type="ECO:0000313" key="9">
    <source>
        <dbReference type="Proteomes" id="UP001309876"/>
    </source>
</evidence>
<evidence type="ECO:0000256" key="2">
    <source>
        <dbReference type="ARBA" id="ARBA00008061"/>
    </source>
</evidence>
<protein>
    <recommendedName>
        <fullName evidence="7">Glycosyl hydrolase family 13 catalytic domain-containing protein</fullName>
    </recommendedName>
</protein>
<dbReference type="Proteomes" id="UP001309876">
    <property type="component" value="Unassembled WGS sequence"/>
</dbReference>
<evidence type="ECO:0000256" key="6">
    <source>
        <dbReference type="ARBA" id="ARBA00023295"/>
    </source>
</evidence>
<dbReference type="GO" id="GO:0004553">
    <property type="term" value="F:hydrolase activity, hydrolyzing O-glycosyl compounds"/>
    <property type="evidence" value="ECO:0007669"/>
    <property type="project" value="InterPro"/>
</dbReference>
<dbReference type="GO" id="GO:0005975">
    <property type="term" value="P:carbohydrate metabolic process"/>
    <property type="evidence" value="ECO:0007669"/>
    <property type="project" value="InterPro"/>
</dbReference>
<gene>
    <name evidence="8" type="ORF">LTR05_003363</name>
</gene>
<keyword evidence="5" id="KW-0119">Carbohydrate metabolism</keyword>
<comment type="cofactor">
    <cofactor evidence="1">
        <name>Ca(2+)</name>
        <dbReference type="ChEBI" id="CHEBI:29108"/>
    </cofactor>
</comment>
<dbReference type="SUPFAM" id="SSF51011">
    <property type="entry name" value="Glycosyl hydrolase domain"/>
    <property type="match status" value="1"/>
</dbReference>
<keyword evidence="9" id="KW-1185">Reference proteome</keyword>
<proteinExistence type="inferred from homology"/>
<keyword evidence="6" id="KW-0326">Glycosidase</keyword>
<name>A0AAN7T6G9_9EURO</name>
<dbReference type="Gene3D" id="2.40.30.140">
    <property type="match status" value="1"/>
</dbReference>
<dbReference type="InterPro" id="IPR013776">
    <property type="entry name" value="A-amylase_thermo"/>
</dbReference>
<dbReference type="NCBIfam" id="NF006969">
    <property type="entry name" value="PRK09441.1-2"/>
    <property type="match status" value="1"/>
</dbReference>
<accession>A0AAN7T6G9</accession>
<keyword evidence="4" id="KW-0378">Hydrolase</keyword>
<sequence length="591" mass="66969">MKNNLTGGQNVLNGRQFGSASVRADNSNDLSQNKTILQGFEWFSPGTITSIEQDPDTGFVKDQSVSHWKHLTQLLPQFVDLGFASIWIPPACKATNPKDEGYGIYDLYDLGEFDTKGSTATKWGTKQELQDLCSEAQRFGVDVVFDAVLNHKAAPDGAEEGLAIRVNPKNRLKNLDTKPRMIEAWTKFNFDARQGRYSTMKYNNSHFSGVDWDCKQQEKSIFKFVGKRPDGTMKDWADDVGGSENGNYDFLMFADVDFGNDEVKQDVKRWARWLLDELPGIRGFRLDAAKHYSSRFQREFVDHVKSYADESAREFFFVGEYWMPDSKVLNAHIDKTFSGKVHMFDIKLLYNLHDISIGRLRDLRKVFVGSLASINPSRAVTFVTNHDTQETQSLASPIEPWFIPHAYALILLRSEGQPCVFWGDMYGTDGPQPRLPACGGRLVRLIKARQLFAYGKQYDDFSASQTSSSPFTQDKECIFWQRGWQSMTHGHIGLVVLASISWSWKKRRVNVGSQCAGQIWTDLMGWAWSGVLIDKHGFGDFPVGARSISVWTWQNAPGRDQVDDLVYPPEPDLVPDTDEVTEEVLPAELRT</sequence>
<evidence type="ECO:0000259" key="7">
    <source>
        <dbReference type="SMART" id="SM00642"/>
    </source>
</evidence>
<dbReference type="CDD" id="cd11318">
    <property type="entry name" value="AmyAc_bac_fung_AmyA"/>
    <property type="match status" value="1"/>
</dbReference>
<dbReference type="Pfam" id="PF09154">
    <property type="entry name" value="Alpha-amy_C_pro"/>
    <property type="match status" value="1"/>
</dbReference>
<dbReference type="AlphaFoldDB" id="A0AAN7T6G9"/>
<dbReference type="InterPro" id="IPR017853">
    <property type="entry name" value="GH"/>
</dbReference>
<dbReference type="SMART" id="SM00642">
    <property type="entry name" value="Aamy"/>
    <property type="match status" value="1"/>
</dbReference>
<dbReference type="Gene3D" id="3.20.20.80">
    <property type="entry name" value="Glycosidases"/>
    <property type="match status" value="1"/>
</dbReference>
<dbReference type="InterPro" id="IPR006047">
    <property type="entry name" value="GH13_cat_dom"/>
</dbReference>
<evidence type="ECO:0000313" key="8">
    <source>
        <dbReference type="EMBL" id="KAK5089139.1"/>
    </source>
</evidence>
<organism evidence="8 9">
    <name type="scientific">Lithohypha guttulata</name>
    <dbReference type="NCBI Taxonomy" id="1690604"/>
    <lineage>
        <taxon>Eukaryota</taxon>
        <taxon>Fungi</taxon>
        <taxon>Dikarya</taxon>
        <taxon>Ascomycota</taxon>
        <taxon>Pezizomycotina</taxon>
        <taxon>Eurotiomycetes</taxon>
        <taxon>Chaetothyriomycetidae</taxon>
        <taxon>Chaetothyriales</taxon>
        <taxon>Trichomeriaceae</taxon>
        <taxon>Lithohypha</taxon>
    </lineage>
</organism>
<feature type="domain" description="Glycosyl hydrolase family 13 catalytic" evidence="7">
    <location>
        <begin position="34"/>
        <end position="449"/>
    </location>
</feature>
<evidence type="ECO:0000256" key="3">
    <source>
        <dbReference type="ARBA" id="ARBA00022723"/>
    </source>
</evidence>
<dbReference type="InterPro" id="IPR013780">
    <property type="entry name" value="Glyco_hydro_b"/>
</dbReference>
<dbReference type="PIRSF" id="PIRSF001021">
    <property type="entry name" value="Alph-amls_thrmst"/>
    <property type="match status" value="1"/>
</dbReference>
<comment type="caution">
    <text evidence="8">The sequence shown here is derived from an EMBL/GenBank/DDBJ whole genome shotgun (WGS) entry which is preliminary data.</text>
</comment>
<dbReference type="SUPFAM" id="SSF51445">
    <property type="entry name" value="(Trans)glycosidases"/>
    <property type="match status" value="1"/>
</dbReference>
<dbReference type="PANTHER" id="PTHR43447">
    <property type="entry name" value="ALPHA-AMYLASE"/>
    <property type="match status" value="1"/>
</dbReference>
<evidence type="ECO:0000256" key="5">
    <source>
        <dbReference type="ARBA" id="ARBA00023277"/>
    </source>
</evidence>
<dbReference type="InterPro" id="IPR015237">
    <property type="entry name" value="Alpha-amylase_C_pro"/>
</dbReference>
<comment type="similarity">
    <text evidence="2">Belongs to the glycosyl hydrolase 13 family.</text>
</comment>
<evidence type="ECO:0000256" key="1">
    <source>
        <dbReference type="ARBA" id="ARBA00001913"/>
    </source>
</evidence>
<dbReference type="EMBL" id="JAVRRJ010000002">
    <property type="protein sequence ID" value="KAK5089139.1"/>
    <property type="molecule type" value="Genomic_DNA"/>
</dbReference>